<feature type="compositionally biased region" description="Low complexity" evidence="1">
    <location>
        <begin position="204"/>
        <end position="216"/>
    </location>
</feature>
<organism evidence="2 3">
    <name type="scientific">Eumeta variegata</name>
    <name type="common">Bagworm moth</name>
    <name type="synonym">Eumeta japonica</name>
    <dbReference type="NCBI Taxonomy" id="151549"/>
    <lineage>
        <taxon>Eukaryota</taxon>
        <taxon>Metazoa</taxon>
        <taxon>Ecdysozoa</taxon>
        <taxon>Arthropoda</taxon>
        <taxon>Hexapoda</taxon>
        <taxon>Insecta</taxon>
        <taxon>Pterygota</taxon>
        <taxon>Neoptera</taxon>
        <taxon>Endopterygota</taxon>
        <taxon>Lepidoptera</taxon>
        <taxon>Glossata</taxon>
        <taxon>Ditrysia</taxon>
        <taxon>Tineoidea</taxon>
        <taxon>Psychidae</taxon>
        <taxon>Oiketicinae</taxon>
        <taxon>Eumeta</taxon>
    </lineage>
</organism>
<dbReference type="Gene3D" id="3.30.420.10">
    <property type="entry name" value="Ribonuclease H-like superfamily/Ribonuclease H"/>
    <property type="match status" value="1"/>
</dbReference>
<reference evidence="2 3" key="1">
    <citation type="journal article" date="2019" name="Commun. Biol.">
        <title>The bagworm genome reveals a unique fibroin gene that provides high tensile strength.</title>
        <authorList>
            <person name="Kono N."/>
            <person name="Nakamura H."/>
            <person name="Ohtoshi R."/>
            <person name="Tomita M."/>
            <person name="Numata K."/>
            <person name="Arakawa K."/>
        </authorList>
    </citation>
    <scope>NUCLEOTIDE SEQUENCE [LARGE SCALE GENOMIC DNA]</scope>
</reference>
<gene>
    <name evidence="2" type="ORF">EVAR_37230_1</name>
</gene>
<feature type="region of interest" description="Disordered" evidence="1">
    <location>
        <begin position="197"/>
        <end position="216"/>
    </location>
</feature>
<evidence type="ECO:0008006" key="4">
    <source>
        <dbReference type="Google" id="ProtNLM"/>
    </source>
</evidence>
<sequence length="270" mass="31704">MVNYRHYICPQTSEQRQYSFMFDKNDYTAHRELSRRICGSLVHLHSPQESDGFRDENIDALRRMIETDRHVTYHEIRASFDIGMRQIRCHPTHTFGCEKAVLAVYSYHSKPKQQSTVWVLEMIRNQPVMRERKVIDELRKNNRKSRIILHHDNASSHTAKMATTGKFLKEKNVELMSNPAYNLDLAPWRHVRRAGPHVHRLRPRTTASPRRTPSCSSWKITENKDTTQWFIQPDVIIQRAHRDETAEIFIVINKALNFTTTGGVTRWASA</sequence>
<comment type="caution">
    <text evidence="2">The sequence shown here is derived from an EMBL/GenBank/DDBJ whole genome shotgun (WGS) entry which is preliminary data.</text>
</comment>
<dbReference type="AlphaFoldDB" id="A0A4C1Y9L2"/>
<evidence type="ECO:0000256" key="1">
    <source>
        <dbReference type="SAM" id="MobiDB-lite"/>
    </source>
</evidence>
<name>A0A4C1Y9L2_EUMVA</name>
<dbReference type="GO" id="GO:0003676">
    <property type="term" value="F:nucleic acid binding"/>
    <property type="evidence" value="ECO:0007669"/>
    <property type="project" value="InterPro"/>
</dbReference>
<evidence type="ECO:0000313" key="2">
    <source>
        <dbReference type="EMBL" id="GBP71135.1"/>
    </source>
</evidence>
<proteinExistence type="predicted"/>
<protein>
    <recommendedName>
        <fullName evidence="4">Mariner Mos1 transposase</fullName>
    </recommendedName>
</protein>
<dbReference type="EMBL" id="BGZK01001098">
    <property type="protein sequence ID" value="GBP71135.1"/>
    <property type="molecule type" value="Genomic_DNA"/>
</dbReference>
<dbReference type="InterPro" id="IPR036397">
    <property type="entry name" value="RNaseH_sf"/>
</dbReference>
<keyword evidence="3" id="KW-1185">Reference proteome</keyword>
<evidence type="ECO:0000313" key="3">
    <source>
        <dbReference type="Proteomes" id="UP000299102"/>
    </source>
</evidence>
<accession>A0A4C1Y9L2</accession>
<dbReference type="Proteomes" id="UP000299102">
    <property type="component" value="Unassembled WGS sequence"/>
</dbReference>
<dbReference type="OrthoDB" id="7483313at2759"/>